<evidence type="ECO:0000256" key="6">
    <source>
        <dbReference type="ARBA" id="ARBA00023136"/>
    </source>
</evidence>
<keyword evidence="4 10" id="KW-1133">Transmembrane helix</keyword>
<name>A0A914XEN6_9BILA</name>
<organism evidence="12 13">
    <name type="scientific">Plectus sambesii</name>
    <dbReference type="NCBI Taxonomy" id="2011161"/>
    <lineage>
        <taxon>Eukaryota</taxon>
        <taxon>Metazoa</taxon>
        <taxon>Ecdysozoa</taxon>
        <taxon>Nematoda</taxon>
        <taxon>Chromadorea</taxon>
        <taxon>Plectida</taxon>
        <taxon>Plectina</taxon>
        <taxon>Plectoidea</taxon>
        <taxon>Plectidae</taxon>
        <taxon>Plectus</taxon>
    </lineage>
</organism>
<dbReference type="InterPro" id="IPR017452">
    <property type="entry name" value="GPCR_Rhodpsn_7TM"/>
</dbReference>
<evidence type="ECO:0000313" key="12">
    <source>
        <dbReference type="Proteomes" id="UP000887566"/>
    </source>
</evidence>
<feature type="domain" description="G-protein coupled receptors family 1 profile" evidence="11">
    <location>
        <begin position="40"/>
        <end position="336"/>
    </location>
</feature>
<protein>
    <submittedName>
        <fullName evidence="13">G-protein coupled receptors family 1 profile domain-containing protein</fullName>
    </submittedName>
</protein>
<dbReference type="InterPro" id="IPR000276">
    <property type="entry name" value="GPCR_Rhodpsn"/>
</dbReference>
<dbReference type="SUPFAM" id="SSF81321">
    <property type="entry name" value="Family A G protein-coupled receptor-like"/>
    <property type="match status" value="1"/>
</dbReference>
<comment type="similarity">
    <text evidence="9">Belongs to the G-protein coupled receptor 1 family.</text>
</comment>
<keyword evidence="3 9" id="KW-0812">Transmembrane</keyword>
<evidence type="ECO:0000256" key="5">
    <source>
        <dbReference type="ARBA" id="ARBA00023040"/>
    </source>
</evidence>
<dbReference type="AlphaFoldDB" id="A0A914XEN6"/>
<feature type="transmembrane region" description="Helical" evidence="10">
    <location>
        <begin position="73"/>
        <end position="100"/>
    </location>
</feature>
<sequence>MNATDVAEMSGMRQGLAAFPLQISVLLVIYGLLFIVGICGNVWVIVSVGVVLWKQLGHNNVPRQMHHGMMEHVFLFVMALSIVDLLVLMNVPLVISFIYYGEWLFSRWLCKMYWTMENVNKLLSVAILTVLSVERYMAVCHPFKCMSLHSKRTVLLVIGALAAVITLLLLPIIIYTDVHTSHAPPPNEHVSVTSCSLYETMPDGLLLAFIGYMFSLGYCVPAVVIGVCYMRLLCFVKKRFEHRRRVNGGNRETLRMLDDSSAAVRRPSREVDDPIRTLTKSVLRVVFFYYACWTPFWASVLIPLINSDHLGATFLLIQLYVNTLPYVNASGNWILYALLNRQLRESVGTKALGRALLGSHQPLLISNPLNSRITMSIDKGSPNGSVKGGHAVDSV</sequence>
<dbReference type="GO" id="GO:0042277">
    <property type="term" value="F:peptide binding"/>
    <property type="evidence" value="ECO:0007669"/>
    <property type="project" value="TreeGrafter"/>
</dbReference>
<feature type="transmembrane region" description="Helical" evidence="10">
    <location>
        <begin position="317"/>
        <end position="339"/>
    </location>
</feature>
<dbReference type="Proteomes" id="UP000887566">
    <property type="component" value="Unplaced"/>
</dbReference>
<dbReference type="GO" id="GO:0004930">
    <property type="term" value="F:G protein-coupled receptor activity"/>
    <property type="evidence" value="ECO:0007669"/>
    <property type="project" value="UniProtKB-KW"/>
</dbReference>
<evidence type="ECO:0000256" key="3">
    <source>
        <dbReference type="ARBA" id="ARBA00022692"/>
    </source>
</evidence>
<feature type="transmembrane region" description="Helical" evidence="10">
    <location>
        <begin position="286"/>
        <end position="305"/>
    </location>
</feature>
<evidence type="ECO:0000256" key="2">
    <source>
        <dbReference type="ARBA" id="ARBA00022475"/>
    </source>
</evidence>
<feature type="transmembrane region" description="Helical" evidence="10">
    <location>
        <begin position="154"/>
        <end position="175"/>
    </location>
</feature>
<dbReference type="PANTHER" id="PTHR24229:SF40">
    <property type="entry name" value="ALLATOSTATIN C RECEPTOR 1-RELATED"/>
    <property type="match status" value="1"/>
</dbReference>
<evidence type="ECO:0000256" key="7">
    <source>
        <dbReference type="ARBA" id="ARBA00023170"/>
    </source>
</evidence>
<keyword evidence="12" id="KW-1185">Reference proteome</keyword>
<keyword evidence="7 9" id="KW-0675">Receptor</keyword>
<comment type="subcellular location">
    <subcellularLocation>
        <location evidence="1">Cell membrane</location>
        <topology evidence="1">Multi-pass membrane protein</topology>
    </subcellularLocation>
</comment>
<feature type="transmembrane region" description="Helical" evidence="10">
    <location>
        <begin position="206"/>
        <end position="234"/>
    </location>
</feature>
<evidence type="ECO:0000256" key="10">
    <source>
        <dbReference type="SAM" id="Phobius"/>
    </source>
</evidence>
<evidence type="ECO:0000256" key="1">
    <source>
        <dbReference type="ARBA" id="ARBA00004651"/>
    </source>
</evidence>
<keyword evidence="8 9" id="KW-0807">Transducer</keyword>
<evidence type="ECO:0000256" key="9">
    <source>
        <dbReference type="RuleBase" id="RU000688"/>
    </source>
</evidence>
<dbReference type="CDD" id="cd00637">
    <property type="entry name" value="7tm_classA_rhodopsin-like"/>
    <property type="match status" value="1"/>
</dbReference>
<feature type="transmembrane region" description="Helical" evidence="10">
    <location>
        <begin position="20"/>
        <end position="53"/>
    </location>
</feature>
<dbReference type="GO" id="GO:0043005">
    <property type="term" value="C:neuron projection"/>
    <property type="evidence" value="ECO:0007669"/>
    <property type="project" value="TreeGrafter"/>
</dbReference>
<keyword evidence="5 9" id="KW-0297">G-protein coupled receptor</keyword>
<reference evidence="13" key="1">
    <citation type="submission" date="2022-11" db="UniProtKB">
        <authorList>
            <consortium name="WormBaseParasite"/>
        </authorList>
    </citation>
    <scope>IDENTIFICATION</scope>
</reference>
<evidence type="ECO:0000259" key="11">
    <source>
        <dbReference type="PROSITE" id="PS50262"/>
    </source>
</evidence>
<dbReference type="WBParaSite" id="PSAMB.scaffold769size41634.g8663.t1">
    <property type="protein sequence ID" value="PSAMB.scaffold769size41634.g8663.t1"/>
    <property type="gene ID" value="PSAMB.scaffold769size41634.g8663"/>
</dbReference>
<accession>A0A914XEN6</accession>
<dbReference type="Gene3D" id="1.20.1070.10">
    <property type="entry name" value="Rhodopsin 7-helix transmembrane proteins"/>
    <property type="match status" value="1"/>
</dbReference>
<dbReference type="PRINTS" id="PR00237">
    <property type="entry name" value="GPCRRHODOPSN"/>
</dbReference>
<dbReference type="PROSITE" id="PS50262">
    <property type="entry name" value="G_PROTEIN_RECEP_F1_2"/>
    <property type="match status" value="1"/>
</dbReference>
<dbReference type="PROSITE" id="PS00237">
    <property type="entry name" value="G_PROTEIN_RECEP_F1_1"/>
    <property type="match status" value="1"/>
</dbReference>
<proteinExistence type="inferred from homology"/>
<evidence type="ECO:0000256" key="4">
    <source>
        <dbReference type="ARBA" id="ARBA00022989"/>
    </source>
</evidence>
<feature type="transmembrane region" description="Helical" evidence="10">
    <location>
        <begin position="112"/>
        <end position="133"/>
    </location>
</feature>
<keyword evidence="2" id="KW-1003">Cell membrane</keyword>
<dbReference type="PANTHER" id="PTHR24229">
    <property type="entry name" value="NEUROPEPTIDES RECEPTOR"/>
    <property type="match status" value="1"/>
</dbReference>
<evidence type="ECO:0000313" key="13">
    <source>
        <dbReference type="WBParaSite" id="PSAMB.scaffold769size41634.g8663.t1"/>
    </source>
</evidence>
<evidence type="ECO:0000256" key="8">
    <source>
        <dbReference type="ARBA" id="ARBA00023224"/>
    </source>
</evidence>
<dbReference type="Pfam" id="PF00001">
    <property type="entry name" value="7tm_1"/>
    <property type="match status" value="1"/>
</dbReference>
<keyword evidence="6 10" id="KW-0472">Membrane</keyword>
<dbReference type="GO" id="GO:0005886">
    <property type="term" value="C:plasma membrane"/>
    <property type="evidence" value="ECO:0007669"/>
    <property type="project" value="UniProtKB-SubCell"/>
</dbReference>